<dbReference type="PANTHER" id="PTHR23063:SF52">
    <property type="entry name" value="LYSOPHOSPHATIDYLCHOLINE ACYLTRANSFERASE"/>
    <property type="match status" value="1"/>
</dbReference>
<sequence length="210" mass="23361">MERSCSAALLAQPEGGPTNGRGLLRFADWPIPGPLPARVQPLAIRVERAFTAVTVHRGGDSAEAFPWSDVLWYLWTPVTQYSLTLLPPLERQRDDDARFVERLRTAIAQELHVEATPYVWESVRAAAGGRAGGARRALRGELQRQARQVREVLPRVPLDAVLRDLAMFSLRLYDATYLRPPRTIAKAQSDTARSNNAEAVVIVDISFIPL</sequence>
<evidence type="ECO:0000256" key="2">
    <source>
        <dbReference type="ARBA" id="ARBA00022692"/>
    </source>
</evidence>
<evidence type="ECO:0000313" key="7">
    <source>
        <dbReference type="EMBL" id="GBP35298.1"/>
    </source>
</evidence>
<keyword evidence="3" id="KW-1133">Transmembrane helix</keyword>
<evidence type="ECO:0000256" key="1">
    <source>
        <dbReference type="ARBA" id="ARBA00022679"/>
    </source>
</evidence>
<evidence type="ECO:0000256" key="5">
    <source>
        <dbReference type="ARBA" id="ARBA00023136"/>
    </source>
</evidence>
<proteinExistence type="predicted"/>
<gene>
    <name evidence="7" type="primary">aup1</name>
    <name evidence="7" type="ORF">EVAR_20671_1</name>
</gene>
<keyword evidence="8" id="KW-1185">Reference proteome</keyword>
<keyword evidence="2" id="KW-0812">Transmembrane</keyword>
<keyword evidence="1" id="KW-0808">Transferase</keyword>
<name>A0A4C1V8S2_EUMVA</name>
<evidence type="ECO:0000313" key="8">
    <source>
        <dbReference type="Proteomes" id="UP000299102"/>
    </source>
</evidence>
<comment type="caution">
    <text evidence="7">The sequence shown here is derived from an EMBL/GenBank/DDBJ whole genome shotgun (WGS) entry which is preliminary data.</text>
</comment>
<dbReference type="OrthoDB" id="1854593at2759"/>
<evidence type="ECO:0000256" key="4">
    <source>
        <dbReference type="ARBA" id="ARBA00023098"/>
    </source>
</evidence>
<keyword evidence="5" id="KW-0472">Membrane</keyword>
<keyword evidence="4" id="KW-0443">Lipid metabolism</keyword>
<dbReference type="EMBL" id="BGZK01000302">
    <property type="protein sequence ID" value="GBP35298.1"/>
    <property type="molecule type" value="Genomic_DNA"/>
</dbReference>
<keyword evidence="6" id="KW-0012">Acyltransferase</keyword>
<dbReference type="GO" id="GO:0006629">
    <property type="term" value="P:lipid metabolic process"/>
    <property type="evidence" value="ECO:0007669"/>
    <property type="project" value="UniProtKB-KW"/>
</dbReference>
<dbReference type="Gene3D" id="1.10.8.10">
    <property type="entry name" value="DNA helicase RuvA subunit, C-terminal domain"/>
    <property type="match status" value="1"/>
</dbReference>
<dbReference type="GO" id="GO:0016746">
    <property type="term" value="F:acyltransferase activity"/>
    <property type="evidence" value="ECO:0007669"/>
    <property type="project" value="UniProtKB-KW"/>
</dbReference>
<accession>A0A4C1V8S2</accession>
<dbReference type="STRING" id="151549.A0A4C1V8S2"/>
<dbReference type="Proteomes" id="UP000299102">
    <property type="component" value="Unassembled WGS sequence"/>
</dbReference>
<evidence type="ECO:0000256" key="3">
    <source>
        <dbReference type="ARBA" id="ARBA00022989"/>
    </source>
</evidence>
<evidence type="ECO:0000256" key="6">
    <source>
        <dbReference type="ARBA" id="ARBA00023315"/>
    </source>
</evidence>
<dbReference type="PANTHER" id="PTHR23063">
    <property type="entry name" value="PHOSPHOLIPID ACYLTRANSFERASE"/>
    <property type="match status" value="1"/>
</dbReference>
<protein>
    <submittedName>
        <fullName evidence="7">Ancient ubiquitous protein 1</fullName>
    </submittedName>
</protein>
<organism evidence="7 8">
    <name type="scientific">Eumeta variegata</name>
    <name type="common">Bagworm moth</name>
    <name type="synonym">Eumeta japonica</name>
    <dbReference type="NCBI Taxonomy" id="151549"/>
    <lineage>
        <taxon>Eukaryota</taxon>
        <taxon>Metazoa</taxon>
        <taxon>Ecdysozoa</taxon>
        <taxon>Arthropoda</taxon>
        <taxon>Hexapoda</taxon>
        <taxon>Insecta</taxon>
        <taxon>Pterygota</taxon>
        <taxon>Neoptera</taxon>
        <taxon>Endopterygota</taxon>
        <taxon>Lepidoptera</taxon>
        <taxon>Glossata</taxon>
        <taxon>Ditrysia</taxon>
        <taxon>Tineoidea</taxon>
        <taxon>Psychidae</taxon>
        <taxon>Oiketicinae</taxon>
        <taxon>Eumeta</taxon>
    </lineage>
</organism>
<dbReference type="AlphaFoldDB" id="A0A4C1V8S2"/>
<reference evidence="7 8" key="1">
    <citation type="journal article" date="2019" name="Commun. Biol.">
        <title>The bagworm genome reveals a unique fibroin gene that provides high tensile strength.</title>
        <authorList>
            <person name="Kono N."/>
            <person name="Nakamura H."/>
            <person name="Ohtoshi R."/>
            <person name="Tomita M."/>
            <person name="Numata K."/>
            <person name="Arakawa K."/>
        </authorList>
    </citation>
    <scope>NUCLEOTIDE SEQUENCE [LARGE SCALE GENOMIC DNA]</scope>
</reference>